<organism evidence="1 2">
    <name type="scientific">Variovorax paradoxus</name>
    <dbReference type="NCBI Taxonomy" id="34073"/>
    <lineage>
        <taxon>Bacteria</taxon>
        <taxon>Pseudomonadati</taxon>
        <taxon>Pseudomonadota</taxon>
        <taxon>Betaproteobacteria</taxon>
        <taxon>Burkholderiales</taxon>
        <taxon>Comamonadaceae</taxon>
        <taxon>Variovorax</taxon>
    </lineage>
</organism>
<sequence>MKTIAKTLGEMRKTLATPESWNGGYMAADENNSKVSVLNPDACKFCLMGAAAKALAVPGVTKSYEANRFTFVEESEVGKLLVAVIQGRGLGYETHRSSDLIWMFNDQLNNRATIHLACSLEEAHAEVLDVLDEAYQHAVAAGV</sequence>
<dbReference type="AlphaFoldDB" id="A0A5Q0M555"/>
<protein>
    <submittedName>
        <fullName evidence="1">Uncharacterized protein</fullName>
    </submittedName>
</protein>
<accession>A0A5Q0M555</accession>
<dbReference type="RefSeq" id="WP_153283194.1">
    <property type="nucleotide sequence ID" value="NZ_CP045644.1"/>
</dbReference>
<evidence type="ECO:0000313" key="2">
    <source>
        <dbReference type="Proteomes" id="UP000326780"/>
    </source>
</evidence>
<dbReference type="Pfam" id="PF19698">
    <property type="entry name" value="DUF6197"/>
    <property type="match status" value="1"/>
</dbReference>
<evidence type="ECO:0000313" key="1">
    <source>
        <dbReference type="EMBL" id="QFZ84576.1"/>
    </source>
</evidence>
<name>A0A5Q0M555_VARPD</name>
<reference evidence="1 2" key="1">
    <citation type="submission" date="2019-10" db="EMBL/GenBank/DDBJ databases">
        <title>Complete genome sequence of Variovorax paradoxus 5C-2.</title>
        <authorList>
            <person name="Gogoleva N.E."/>
            <person name="Balkin A.S."/>
        </authorList>
    </citation>
    <scope>NUCLEOTIDE SEQUENCE [LARGE SCALE GENOMIC DNA]</scope>
    <source>
        <strain evidence="1 2">5C-2</strain>
    </source>
</reference>
<dbReference type="InterPro" id="IPR045677">
    <property type="entry name" value="DUF6197"/>
</dbReference>
<gene>
    <name evidence="1" type="ORF">GFK26_18280</name>
</gene>
<dbReference type="EMBL" id="CP045644">
    <property type="protein sequence ID" value="QFZ84576.1"/>
    <property type="molecule type" value="Genomic_DNA"/>
</dbReference>
<proteinExistence type="predicted"/>
<dbReference type="Proteomes" id="UP000326780">
    <property type="component" value="Chromosome"/>
</dbReference>